<accession>A0AA36E6L3</accession>
<evidence type="ECO:0000256" key="1">
    <source>
        <dbReference type="SAM" id="MobiDB-lite"/>
    </source>
</evidence>
<organism evidence="2 3">
    <name type="scientific">Lactuca saligna</name>
    <name type="common">Willowleaf lettuce</name>
    <dbReference type="NCBI Taxonomy" id="75948"/>
    <lineage>
        <taxon>Eukaryota</taxon>
        <taxon>Viridiplantae</taxon>
        <taxon>Streptophyta</taxon>
        <taxon>Embryophyta</taxon>
        <taxon>Tracheophyta</taxon>
        <taxon>Spermatophyta</taxon>
        <taxon>Magnoliopsida</taxon>
        <taxon>eudicotyledons</taxon>
        <taxon>Gunneridae</taxon>
        <taxon>Pentapetalae</taxon>
        <taxon>asterids</taxon>
        <taxon>campanulids</taxon>
        <taxon>Asterales</taxon>
        <taxon>Asteraceae</taxon>
        <taxon>Cichorioideae</taxon>
        <taxon>Cichorieae</taxon>
        <taxon>Lactucinae</taxon>
        <taxon>Lactuca</taxon>
    </lineage>
</organism>
<reference evidence="2" key="1">
    <citation type="submission" date="2023-04" db="EMBL/GenBank/DDBJ databases">
        <authorList>
            <person name="Vijverberg K."/>
            <person name="Xiong W."/>
            <person name="Schranz E."/>
        </authorList>
    </citation>
    <scope>NUCLEOTIDE SEQUENCE</scope>
</reference>
<dbReference type="AlphaFoldDB" id="A0AA36E6L3"/>
<dbReference type="Proteomes" id="UP001177003">
    <property type="component" value="Chromosome 5"/>
</dbReference>
<name>A0AA36E6L3_LACSI</name>
<dbReference type="EMBL" id="OX465081">
    <property type="protein sequence ID" value="CAI9284233.1"/>
    <property type="molecule type" value="Genomic_DNA"/>
</dbReference>
<keyword evidence="3" id="KW-1185">Reference proteome</keyword>
<proteinExistence type="predicted"/>
<sequence>MASSSEIPSIVEQMAQSTLLNIKANQNLILDLEHTKYDIFLQPLIDFLSYSPLVITLMKIENIPLVHLSKAYLTASYEQGEDMITFEVENKKTQITKPRFCNLLGLPQGRDLVNLESILNSTRLEMFYQMGYREYLAIVSKFKKPNLPHVWNALFTSLFKILSKRVTGSDYTTKFAFIGSIPESMLRYIPTTSEVIQAYRSVSHSGPRPMTDEIRKVLDEVDKPKNGGKQKGKVGPYKPVQTPKKKVKRQHFSLGGFTMMF</sequence>
<protein>
    <submittedName>
        <fullName evidence="2">Uncharacterized protein</fullName>
    </submittedName>
</protein>
<evidence type="ECO:0000313" key="2">
    <source>
        <dbReference type="EMBL" id="CAI9284233.1"/>
    </source>
</evidence>
<evidence type="ECO:0000313" key="3">
    <source>
        <dbReference type="Proteomes" id="UP001177003"/>
    </source>
</evidence>
<feature type="region of interest" description="Disordered" evidence="1">
    <location>
        <begin position="221"/>
        <end position="242"/>
    </location>
</feature>
<gene>
    <name evidence="2" type="ORF">LSALG_LOCUS23775</name>
</gene>